<name>A0CB98_PARTE</name>
<evidence type="ECO:0000313" key="1">
    <source>
        <dbReference type="EMBL" id="CAK68065.1"/>
    </source>
</evidence>
<accession>A0CB98</accession>
<keyword evidence="2" id="KW-1185">Reference proteome</keyword>
<gene>
    <name evidence="1" type="ORF">GSPATT00036848001</name>
</gene>
<sequence>MVIVQALQIIKYQYFNPNNVIIQTQLSTLLLIKDNLLQAANFRYWWNIFMALLFPSHLQQQNKYPYQQKSQQYKCDKSVKIWQERRMCKIQEIDFKDSYNFGTLSDDGEYLVTWSEHCKEIRRIN</sequence>
<proteinExistence type="predicted"/>
<dbReference type="HOGENOM" id="CLU_1996987_0_0_1"/>
<reference evidence="1 2" key="1">
    <citation type="journal article" date="2006" name="Nature">
        <title>Global trends of whole-genome duplications revealed by the ciliate Paramecium tetraurelia.</title>
        <authorList>
            <consortium name="Genoscope"/>
            <person name="Aury J.-M."/>
            <person name="Jaillon O."/>
            <person name="Duret L."/>
            <person name="Noel B."/>
            <person name="Jubin C."/>
            <person name="Porcel B.M."/>
            <person name="Segurens B."/>
            <person name="Daubin V."/>
            <person name="Anthouard V."/>
            <person name="Aiach N."/>
            <person name="Arnaiz O."/>
            <person name="Billaut A."/>
            <person name="Beisson J."/>
            <person name="Blanc I."/>
            <person name="Bouhouche K."/>
            <person name="Camara F."/>
            <person name="Duharcourt S."/>
            <person name="Guigo R."/>
            <person name="Gogendeau D."/>
            <person name="Katinka M."/>
            <person name="Keller A.-M."/>
            <person name="Kissmehl R."/>
            <person name="Klotz C."/>
            <person name="Koll F."/>
            <person name="Le Moue A."/>
            <person name="Lepere C."/>
            <person name="Malinsky S."/>
            <person name="Nowacki M."/>
            <person name="Nowak J.K."/>
            <person name="Plattner H."/>
            <person name="Poulain J."/>
            <person name="Ruiz F."/>
            <person name="Serrano V."/>
            <person name="Zagulski M."/>
            <person name="Dessen P."/>
            <person name="Betermier M."/>
            <person name="Weissenbach J."/>
            <person name="Scarpelli C."/>
            <person name="Schachter V."/>
            <person name="Sperling L."/>
            <person name="Meyer E."/>
            <person name="Cohen J."/>
            <person name="Wincker P."/>
        </authorList>
    </citation>
    <scope>NUCLEOTIDE SEQUENCE [LARGE SCALE GENOMIC DNA]</scope>
    <source>
        <strain evidence="1 2">Stock d4-2</strain>
    </source>
</reference>
<evidence type="ECO:0000313" key="2">
    <source>
        <dbReference type="Proteomes" id="UP000000600"/>
    </source>
</evidence>
<dbReference type="EMBL" id="CT868057">
    <property type="protein sequence ID" value="CAK68065.1"/>
    <property type="molecule type" value="Genomic_DNA"/>
</dbReference>
<dbReference type="AlphaFoldDB" id="A0CB98"/>
<protein>
    <submittedName>
        <fullName evidence="1">Uncharacterized protein</fullName>
    </submittedName>
</protein>
<dbReference type="GeneID" id="5021250"/>
<dbReference type="RefSeq" id="XP_001435462.1">
    <property type="nucleotide sequence ID" value="XM_001435425.1"/>
</dbReference>
<dbReference type="Proteomes" id="UP000000600">
    <property type="component" value="Unassembled WGS sequence"/>
</dbReference>
<dbReference type="InParanoid" id="A0CB98"/>
<organism evidence="1 2">
    <name type="scientific">Paramecium tetraurelia</name>
    <dbReference type="NCBI Taxonomy" id="5888"/>
    <lineage>
        <taxon>Eukaryota</taxon>
        <taxon>Sar</taxon>
        <taxon>Alveolata</taxon>
        <taxon>Ciliophora</taxon>
        <taxon>Intramacronucleata</taxon>
        <taxon>Oligohymenophorea</taxon>
        <taxon>Peniculida</taxon>
        <taxon>Parameciidae</taxon>
        <taxon>Paramecium</taxon>
    </lineage>
</organism>
<dbReference type="KEGG" id="ptm:GSPATT00036848001"/>